<dbReference type="GO" id="GO:0043885">
    <property type="term" value="F:anaerobic carbon-monoxide dehydrogenase activity"/>
    <property type="evidence" value="ECO:0007669"/>
    <property type="project" value="UniProtKB-EC"/>
</dbReference>
<comment type="caution">
    <text evidence="7">The sequence shown here is derived from an EMBL/GenBank/DDBJ whole genome shotgun (WGS) entry which is preliminary data.</text>
</comment>
<dbReference type="PROSITE" id="PS51085">
    <property type="entry name" value="2FE2S_FER_2"/>
    <property type="match status" value="1"/>
</dbReference>
<dbReference type="EC" id="1.2.7.4" evidence="7"/>
<dbReference type="EMBL" id="JAUSVR010000002">
    <property type="protein sequence ID" value="MDQ0510127.1"/>
    <property type="molecule type" value="Genomic_DNA"/>
</dbReference>
<dbReference type="InterPro" id="IPR036884">
    <property type="entry name" value="2Fe-2S-bd_dom_sf"/>
</dbReference>
<keyword evidence="1" id="KW-0001">2Fe-2S</keyword>
<dbReference type="Pfam" id="PF01799">
    <property type="entry name" value="Fer2_2"/>
    <property type="match status" value="1"/>
</dbReference>
<dbReference type="InterPro" id="IPR036010">
    <property type="entry name" value="2Fe-2S_ferredoxin-like_sf"/>
</dbReference>
<evidence type="ECO:0000259" key="6">
    <source>
        <dbReference type="PROSITE" id="PS51085"/>
    </source>
</evidence>
<gene>
    <name evidence="7" type="ORF">QOZ99_001008</name>
</gene>
<proteinExistence type="predicted"/>
<accession>A0ABU0LN41</accession>
<keyword evidence="4" id="KW-0408">Iron</keyword>
<dbReference type="SUPFAM" id="SSF54292">
    <property type="entry name" value="2Fe-2S ferredoxin-like"/>
    <property type="match status" value="1"/>
</dbReference>
<dbReference type="PANTHER" id="PTHR44379:SF5">
    <property type="entry name" value="OXIDOREDUCTASE WITH IRON-SULFUR SUBUNIT"/>
    <property type="match status" value="1"/>
</dbReference>
<evidence type="ECO:0000256" key="2">
    <source>
        <dbReference type="ARBA" id="ARBA00022723"/>
    </source>
</evidence>
<evidence type="ECO:0000256" key="5">
    <source>
        <dbReference type="ARBA" id="ARBA00023014"/>
    </source>
</evidence>
<dbReference type="PANTHER" id="PTHR44379">
    <property type="entry name" value="OXIDOREDUCTASE WITH IRON-SULFUR SUBUNIT"/>
    <property type="match status" value="1"/>
</dbReference>
<keyword evidence="2" id="KW-0479">Metal-binding</keyword>
<dbReference type="Proteomes" id="UP001235094">
    <property type="component" value="Unassembled WGS sequence"/>
</dbReference>
<organism evidence="7 8">
    <name type="scientific">Ancylobacter amanitiformis</name>
    <dbReference type="NCBI Taxonomy" id="217069"/>
    <lineage>
        <taxon>Bacteria</taxon>
        <taxon>Pseudomonadati</taxon>
        <taxon>Pseudomonadota</taxon>
        <taxon>Alphaproteobacteria</taxon>
        <taxon>Hyphomicrobiales</taxon>
        <taxon>Xanthobacteraceae</taxon>
        <taxon>Ancylobacter</taxon>
    </lineage>
</organism>
<name>A0ABU0LN41_9HYPH</name>
<dbReference type="InterPro" id="IPR012675">
    <property type="entry name" value="Beta-grasp_dom_sf"/>
</dbReference>
<dbReference type="InterPro" id="IPR051452">
    <property type="entry name" value="Diverse_Oxidoreductases"/>
</dbReference>
<dbReference type="Gene3D" id="3.10.20.30">
    <property type="match status" value="1"/>
</dbReference>
<dbReference type="SUPFAM" id="SSF47741">
    <property type="entry name" value="CO dehydrogenase ISP C-domain like"/>
    <property type="match status" value="1"/>
</dbReference>
<sequence>MQTLTLTVNGAAVTLTLDERTLLVELLRDRLRLTGTHVGCDTSQCGACTVHLDGVAVKSCAVLAVQAEGAEILTIEGIGSAEHLHPMQAAFREHHGLQCGFCTPGMIMAGIDIASRHGPAPDEPTVRAELEGNLCRCTGYHNIVLAIQAGARAMGAPSPVSSPAATA</sequence>
<keyword evidence="3 7" id="KW-0560">Oxidoreductase</keyword>
<evidence type="ECO:0000256" key="3">
    <source>
        <dbReference type="ARBA" id="ARBA00023002"/>
    </source>
</evidence>
<dbReference type="Gene3D" id="1.10.150.120">
    <property type="entry name" value="[2Fe-2S]-binding domain"/>
    <property type="match status" value="1"/>
</dbReference>
<dbReference type="InterPro" id="IPR002888">
    <property type="entry name" value="2Fe-2S-bd"/>
</dbReference>
<reference evidence="7 8" key="1">
    <citation type="submission" date="2023-07" db="EMBL/GenBank/DDBJ databases">
        <title>Genomic Encyclopedia of Type Strains, Phase IV (KMG-IV): sequencing the most valuable type-strain genomes for metagenomic binning, comparative biology and taxonomic classification.</title>
        <authorList>
            <person name="Goeker M."/>
        </authorList>
    </citation>
    <scope>NUCLEOTIDE SEQUENCE [LARGE SCALE GENOMIC DNA]</scope>
    <source>
        <strain evidence="7 8">DSM 15561</strain>
    </source>
</reference>
<feature type="domain" description="2Fe-2S ferredoxin-type" evidence="6">
    <location>
        <begin position="2"/>
        <end position="78"/>
    </location>
</feature>
<keyword evidence="5" id="KW-0411">Iron-sulfur</keyword>
<protein>
    <submittedName>
        <fullName evidence="7">Carbon-monoxide dehydrogenase small subunit</fullName>
        <ecNumber evidence="7">1.2.7.4</ecNumber>
    </submittedName>
</protein>
<keyword evidence="8" id="KW-1185">Reference proteome</keyword>
<dbReference type="InterPro" id="IPR001041">
    <property type="entry name" value="2Fe-2S_ferredoxin-type"/>
</dbReference>
<evidence type="ECO:0000256" key="4">
    <source>
        <dbReference type="ARBA" id="ARBA00023004"/>
    </source>
</evidence>
<dbReference type="RefSeq" id="WP_306888861.1">
    <property type="nucleotide sequence ID" value="NZ_JAUSVR010000002.1"/>
</dbReference>
<dbReference type="Pfam" id="PF00111">
    <property type="entry name" value="Fer2"/>
    <property type="match status" value="1"/>
</dbReference>
<evidence type="ECO:0000313" key="8">
    <source>
        <dbReference type="Proteomes" id="UP001235094"/>
    </source>
</evidence>
<evidence type="ECO:0000313" key="7">
    <source>
        <dbReference type="EMBL" id="MDQ0510127.1"/>
    </source>
</evidence>
<evidence type="ECO:0000256" key="1">
    <source>
        <dbReference type="ARBA" id="ARBA00022714"/>
    </source>
</evidence>